<proteinExistence type="inferred from homology"/>
<evidence type="ECO:0000259" key="4">
    <source>
        <dbReference type="Pfam" id="PF09084"/>
    </source>
</evidence>
<evidence type="ECO:0000313" key="6">
    <source>
        <dbReference type="Proteomes" id="UP001528673"/>
    </source>
</evidence>
<keyword evidence="6" id="KW-1185">Reference proteome</keyword>
<keyword evidence="3" id="KW-0732">Signal</keyword>
<dbReference type="Pfam" id="PF09084">
    <property type="entry name" value="NMT1"/>
    <property type="match status" value="1"/>
</dbReference>
<comment type="caution">
    <text evidence="5">The sequence shown here is derived from an EMBL/GenBank/DDBJ whole genome shotgun (WGS) entry which is preliminary data.</text>
</comment>
<dbReference type="InterPro" id="IPR015168">
    <property type="entry name" value="SsuA/THI5"/>
</dbReference>
<name>A0ABT5MVA3_9BURK</name>
<sequence length="346" mass="36705">MTPFVLNRRACLGAGLAAVVAAPALRAQPKLEQSSVSIAVGGKGTFYYLPLTVAEALGYFKAEGLDVDIRDFVGGARALQAVLSGPCDVCAGAFEHTITWQVRQQALKAFVLMGRAPQVVVGVSQKTLPHYRGLGDLRGRKVGVSSPGSSTNTVVNLLLARAGLKPSEVSFQGVGVQAGALAALRSGSIDVISNVDPVVTQLEQKGEIRVIADTRTLKGADDVFGGLMPAGSLYAPSDYVKRHPRTVQALTNAIVHALKWLQTAGPSDLLQTVPESYLLGDRALYLAAFGKVREALSLDGLVPEEGPRTALRALATFDPALKAERVDLSKVYTNEFARRAKDRFKA</sequence>
<evidence type="ECO:0000256" key="3">
    <source>
        <dbReference type="ARBA" id="ARBA00022729"/>
    </source>
</evidence>
<protein>
    <submittedName>
        <fullName evidence="5">ABC transporter substrate-binding protein</fullName>
    </submittedName>
</protein>
<evidence type="ECO:0000313" key="5">
    <source>
        <dbReference type="EMBL" id="MDD0837830.1"/>
    </source>
</evidence>
<feature type="domain" description="SsuA/THI5-like" evidence="4">
    <location>
        <begin position="47"/>
        <end position="261"/>
    </location>
</feature>
<reference evidence="5 6" key="1">
    <citation type="submission" date="2023-02" db="EMBL/GenBank/DDBJ databases">
        <title>Bacterial whole genomic sequence of Curvibacter sp. HBC61.</title>
        <authorList>
            <person name="Le V."/>
            <person name="Ko S.-R."/>
            <person name="Ahn C.-Y."/>
            <person name="Oh H.-M."/>
        </authorList>
    </citation>
    <scope>NUCLEOTIDE SEQUENCE [LARGE SCALE GENOMIC DNA]</scope>
    <source>
        <strain evidence="5 6">HBC61</strain>
    </source>
</reference>
<comment type="similarity">
    <text evidence="2">Belongs to the bacterial solute-binding protein SsuA/TauA family.</text>
</comment>
<dbReference type="RefSeq" id="WP_273949123.1">
    <property type="nucleotide sequence ID" value="NZ_JAQSIP010000002.1"/>
</dbReference>
<gene>
    <name evidence="5" type="ORF">PSQ40_04525</name>
</gene>
<accession>A0ABT5MVA3</accession>
<evidence type="ECO:0000256" key="2">
    <source>
        <dbReference type="ARBA" id="ARBA00010742"/>
    </source>
</evidence>
<dbReference type="PANTHER" id="PTHR30024">
    <property type="entry name" value="ALIPHATIC SULFONATES-BINDING PROTEIN-RELATED"/>
    <property type="match status" value="1"/>
</dbReference>
<dbReference type="PANTHER" id="PTHR30024:SF47">
    <property type="entry name" value="TAURINE-BINDING PERIPLASMIC PROTEIN"/>
    <property type="match status" value="1"/>
</dbReference>
<evidence type="ECO:0000256" key="1">
    <source>
        <dbReference type="ARBA" id="ARBA00004418"/>
    </source>
</evidence>
<comment type="subcellular location">
    <subcellularLocation>
        <location evidence="1">Periplasm</location>
    </subcellularLocation>
</comment>
<dbReference type="Proteomes" id="UP001528673">
    <property type="component" value="Unassembled WGS sequence"/>
</dbReference>
<organism evidence="5 6">
    <name type="scientific">Curvibacter cyanobacteriorum</name>
    <dbReference type="NCBI Taxonomy" id="3026422"/>
    <lineage>
        <taxon>Bacteria</taxon>
        <taxon>Pseudomonadati</taxon>
        <taxon>Pseudomonadota</taxon>
        <taxon>Betaproteobacteria</taxon>
        <taxon>Burkholderiales</taxon>
        <taxon>Comamonadaceae</taxon>
        <taxon>Curvibacter</taxon>
    </lineage>
</organism>
<dbReference type="Gene3D" id="3.40.190.10">
    <property type="entry name" value="Periplasmic binding protein-like II"/>
    <property type="match status" value="2"/>
</dbReference>
<dbReference type="SUPFAM" id="SSF53850">
    <property type="entry name" value="Periplasmic binding protein-like II"/>
    <property type="match status" value="1"/>
</dbReference>
<dbReference type="EMBL" id="JAQSIP010000002">
    <property type="protein sequence ID" value="MDD0837830.1"/>
    <property type="molecule type" value="Genomic_DNA"/>
</dbReference>